<dbReference type="Pfam" id="PF04937">
    <property type="entry name" value="DUF659"/>
    <property type="match status" value="1"/>
</dbReference>
<dbReference type="PANTHER" id="PTHR32166:SF123">
    <property type="entry name" value="BED-TYPE DOMAIN-CONTAINING PROTEIN"/>
    <property type="match status" value="1"/>
</dbReference>
<dbReference type="OrthoDB" id="2442898at2759"/>
<gene>
    <name evidence="2" type="ORF">KP509_13G057500</name>
</gene>
<sequence length="391" mass="44249">MGKGREWSYVIVHQEGKTISTIQCKCCGHCYVGNVTRIKEHLFSTGNNVAGCSNPNSDIWVHFASYANKCKSQGITSKRLKSMTNSQHVRSNPSVEQGRVDALMTIEDHQDISTQVSQTLFYNNQDTCTPFSPTASKKSGFGECSKNSGFNTLSPCFVPNKSQNTIHNVTPIVTNNASNFLSAGITIQNKYEGITWVPCAAHTLNLLLKDIGRLSFIKQSLLDENHVVKFIREHQFSYLLFRSKSPNKALQIFCAIRFATTYIVLSGLLEVKLALVEIIDDRRWEIWLEKTTFILDPRFQLNGQASNKEVMENFKNTCQLLLPGTYGRDAFHQRLAYVNREGYFGDLWHIEAIQKHPPPIWWKEYGGEAVELQHITMRVLSKAASSDSTHF</sequence>
<dbReference type="InterPro" id="IPR012337">
    <property type="entry name" value="RNaseH-like_sf"/>
</dbReference>
<feature type="domain" description="DUF659" evidence="1">
    <location>
        <begin position="167"/>
        <end position="223"/>
    </location>
</feature>
<evidence type="ECO:0000313" key="2">
    <source>
        <dbReference type="EMBL" id="KAH7421445.1"/>
    </source>
</evidence>
<accession>A0A8T2TJ32</accession>
<proteinExistence type="predicted"/>
<dbReference type="EMBL" id="CM035418">
    <property type="protein sequence ID" value="KAH7421445.1"/>
    <property type="molecule type" value="Genomic_DNA"/>
</dbReference>
<evidence type="ECO:0000259" key="1">
    <source>
        <dbReference type="Pfam" id="PF04937"/>
    </source>
</evidence>
<dbReference type="AlphaFoldDB" id="A0A8T2TJ32"/>
<protein>
    <recommendedName>
        <fullName evidence="1">DUF659 domain-containing protein</fullName>
    </recommendedName>
</protein>
<comment type="caution">
    <text evidence="2">The sequence shown here is derived from an EMBL/GenBank/DDBJ whole genome shotgun (WGS) entry which is preliminary data.</text>
</comment>
<name>A0A8T2TJ32_CERRI</name>
<keyword evidence="3" id="KW-1185">Reference proteome</keyword>
<dbReference type="Proteomes" id="UP000825935">
    <property type="component" value="Chromosome 13"/>
</dbReference>
<evidence type="ECO:0000313" key="3">
    <source>
        <dbReference type="Proteomes" id="UP000825935"/>
    </source>
</evidence>
<organism evidence="2 3">
    <name type="scientific">Ceratopteris richardii</name>
    <name type="common">Triangle waterfern</name>
    <dbReference type="NCBI Taxonomy" id="49495"/>
    <lineage>
        <taxon>Eukaryota</taxon>
        <taxon>Viridiplantae</taxon>
        <taxon>Streptophyta</taxon>
        <taxon>Embryophyta</taxon>
        <taxon>Tracheophyta</taxon>
        <taxon>Polypodiopsida</taxon>
        <taxon>Polypodiidae</taxon>
        <taxon>Polypodiales</taxon>
        <taxon>Pteridineae</taxon>
        <taxon>Pteridaceae</taxon>
        <taxon>Parkerioideae</taxon>
        <taxon>Ceratopteris</taxon>
    </lineage>
</organism>
<dbReference type="PANTHER" id="PTHR32166">
    <property type="entry name" value="OSJNBA0013A04.12 PROTEIN"/>
    <property type="match status" value="1"/>
</dbReference>
<dbReference type="SUPFAM" id="SSF53098">
    <property type="entry name" value="Ribonuclease H-like"/>
    <property type="match status" value="1"/>
</dbReference>
<dbReference type="InterPro" id="IPR007021">
    <property type="entry name" value="DUF659"/>
</dbReference>
<reference evidence="2" key="1">
    <citation type="submission" date="2021-08" db="EMBL/GenBank/DDBJ databases">
        <title>WGS assembly of Ceratopteris richardii.</title>
        <authorList>
            <person name="Marchant D.B."/>
            <person name="Chen G."/>
            <person name="Jenkins J."/>
            <person name="Shu S."/>
            <person name="Leebens-Mack J."/>
            <person name="Grimwood J."/>
            <person name="Schmutz J."/>
            <person name="Soltis P."/>
            <person name="Soltis D."/>
            <person name="Chen Z.-H."/>
        </authorList>
    </citation>
    <scope>NUCLEOTIDE SEQUENCE</scope>
    <source>
        <strain evidence="2">Whitten #5841</strain>
        <tissue evidence="2">Leaf</tissue>
    </source>
</reference>